<proteinExistence type="predicted"/>
<organism evidence="4 5">
    <name type="scientific">Streptomyces luteosporeus</name>
    <dbReference type="NCBI Taxonomy" id="173856"/>
    <lineage>
        <taxon>Bacteria</taxon>
        <taxon>Bacillati</taxon>
        <taxon>Actinomycetota</taxon>
        <taxon>Actinomycetes</taxon>
        <taxon>Kitasatosporales</taxon>
        <taxon>Streptomycetaceae</taxon>
        <taxon>Streptomyces</taxon>
    </lineage>
</organism>
<keyword evidence="2" id="KW-0812">Transmembrane</keyword>
<evidence type="ECO:0000256" key="1">
    <source>
        <dbReference type="SAM" id="MobiDB-lite"/>
    </source>
</evidence>
<dbReference type="Gene3D" id="3.40.50.1820">
    <property type="entry name" value="alpha/beta hydrolase"/>
    <property type="match status" value="1"/>
</dbReference>
<reference evidence="5" key="1">
    <citation type="journal article" date="2019" name="Int. J. Syst. Evol. Microbiol.">
        <title>The Global Catalogue of Microorganisms (GCM) 10K type strain sequencing project: providing services to taxonomists for standard genome sequencing and annotation.</title>
        <authorList>
            <consortium name="The Broad Institute Genomics Platform"/>
            <consortium name="The Broad Institute Genome Sequencing Center for Infectious Disease"/>
            <person name="Wu L."/>
            <person name="Ma J."/>
        </authorList>
    </citation>
    <scope>NUCLEOTIDE SEQUENCE [LARGE SCALE GENOMIC DNA]</scope>
    <source>
        <strain evidence="5">JCM 4542</strain>
    </source>
</reference>
<evidence type="ECO:0000259" key="3">
    <source>
        <dbReference type="Pfam" id="PF12697"/>
    </source>
</evidence>
<dbReference type="InterPro" id="IPR000073">
    <property type="entry name" value="AB_hydrolase_1"/>
</dbReference>
<feature type="transmembrane region" description="Helical" evidence="2">
    <location>
        <begin position="31"/>
        <end position="51"/>
    </location>
</feature>
<comment type="caution">
    <text evidence="4">The sequence shown here is derived from an EMBL/GenBank/DDBJ whole genome shotgun (WGS) entry which is preliminary data.</text>
</comment>
<keyword evidence="5" id="KW-1185">Reference proteome</keyword>
<dbReference type="EMBL" id="BAAASL010000006">
    <property type="protein sequence ID" value="GAA2713182.1"/>
    <property type="molecule type" value="Genomic_DNA"/>
</dbReference>
<evidence type="ECO:0000256" key="2">
    <source>
        <dbReference type="SAM" id="Phobius"/>
    </source>
</evidence>
<sequence length="514" mass="53734">MDGSSPQGDGSGTGPGPTRWWRPATAAGRRWLVIGACLALAVTGLGGLVAADRLWGAASCDKEPTDINTTDYSLDFTVQSGAMPDPQFNGQAAKLHMHRVQPVYEHGRCSGTPARAAVLIHGRSLGGAPVFDLKGKDQDGNKLSLQGGLARAGIDTFVPDLLGYGESTRFAKGLDDPHNASLRAYPSGSTTCPYPEGCDRTHNPIFPLDQQGTQLATNPLAGKRYAHSSGMRFATTDTWVRDVRQAIDDALDKAKPTSGKVTLLGYSLGGNRVGRTLYAANPNPLLPNSSSYIAKVDRAVFVSSFFGGTKEESTPSGGFVTFPLTLGTRKSLDAGAALKAGTSEADCSGHVIAGSLDEQWKELMQTDGGPGRKWGGTDANHPDGLNRSPTFSTFGWNDEVAGQLSVPALVVQGADDAVITPSTATRIYDVLPASVTNKVLVQVKCASHALPNEGCSGSRCMPPSGRAAYGQAAGTSWAGPHQTLQAALIEWITKGTFNGSASGKFTVDRSGVVS</sequence>
<dbReference type="SUPFAM" id="SSF53474">
    <property type="entry name" value="alpha/beta-Hydrolases"/>
    <property type="match status" value="1"/>
</dbReference>
<gene>
    <name evidence="4" type="ORF">GCM10010315_18280</name>
</gene>
<accession>A0ABP6G2Z5</accession>
<keyword evidence="2" id="KW-1133">Transmembrane helix</keyword>
<dbReference type="RefSeq" id="WP_344434368.1">
    <property type="nucleotide sequence ID" value="NZ_BAAASL010000006.1"/>
</dbReference>
<dbReference type="InterPro" id="IPR029058">
    <property type="entry name" value="AB_hydrolase_fold"/>
</dbReference>
<evidence type="ECO:0000313" key="4">
    <source>
        <dbReference type="EMBL" id="GAA2713182.1"/>
    </source>
</evidence>
<protein>
    <recommendedName>
        <fullName evidence="3">AB hydrolase-1 domain-containing protein</fullName>
    </recommendedName>
</protein>
<dbReference type="Pfam" id="PF12697">
    <property type="entry name" value="Abhydrolase_6"/>
    <property type="match status" value="1"/>
</dbReference>
<feature type="region of interest" description="Disordered" evidence="1">
    <location>
        <begin position="1"/>
        <end position="22"/>
    </location>
</feature>
<dbReference type="Proteomes" id="UP001500886">
    <property type="component" value="Unassembled WGS sequence"/>
</dbReference>
<evidence type="ECO:0000313" key="5">
    <source>
        <dbReference type="Proteomes" id="UP001500886"/>
    </source>
</evidence>
<feature type="domain" description="AB hydrolase-1" evidence="3">
    <location>
        <begin position="118"/>
        <end position="453"/>
    </location>
</feature>
<name>A0ABP6G2Z5_9ACTN</name>
<keyword evidence="2" id="KW-0472">Membrane</keyword>